<name>A0A4P6F081_9BACL</name>
<dbReference type="EMBL" id="CP035492">
    <property type="protein sequence ID" value="QAY67993.1"/>
    <property type="molecule type" value="Genomic_DNA"/>
</dbReference>
<gene>
    <name evidence="1" type="ORF">ET464_17990</name>
</gene>
<dbReference type="Proteomes" id="UP000293568">
    <property type="component" value="Chromosome"/>
</dbReference>
<reference evidence="1 2" key="1">
    <citation type="submission" date="2019-01" db="EMBL/GenBank/DDBJ databases">
        <title>Genome sequencing of strain FW100M-2.</title>
        <authorList>
            <person name="Heo J."/>
            <person name="Kim S.-J."/>
            <person name="Kim J.-S."/>
            <person name="Hong S.-B."/>
            <person name="Kwon S.-W."/>
        </authorList>
    </citation>
    <scope>NUCLEOTIDE SEQUENCE [LARGE SCALE GENOMIC DNA]</scope>
    <source>
        <strain evidence="1 2">FW100M-2</strain>
    </source>
</reference>
<sequence>MAAIPDKAFIQTLSNSLDEAIRLVADDREAEGYELIKHIADTLLVTAVFYEDSELFATAREFYQLIDR</sequence>
<organism evidence="1 2">
    <name type="scientific">Paenibacillus protaetiae</name>
    <dbReference type="NCBI Taxonomy" id="2509456"/>
    <lineage>
        <taxon>Bacteria</taxon>
        <taxon>Bacillati</taxon>
        <taxon>Bacillota</taxon>
        <taxon>Bacilli</taxon>
        <taxon>Bacillales</taxon>
        <taxon>Paenibacillaceae</taxon>
        <taxon>Paenibacillus</taxon>
    </lineage>
</organism>
<dbReference type="KEGG" id="pprt:ET464_17990"/>
<proteinExistence type="predicted"/>
<evidence type="ECO:0000313" key="2">
    <source>
        <dbReference type="Proteomes" id="UP000293568"/>
    </source>
</evidence>
<evidence type="ECO:0000313" key="1">
    <source>
        <dbReference type="EMBL" id="QAY67993.1"/>
    </source>
</evidence>
<dbReference type="AlphaFoldDB" id="A0A4P6F081"/>
<accession>A0A4P6F081</accession>
<dbReference type="RefSeq" id="WP_129443334.1">
    <property type="nucleotide sequence ID" value="NZ_CP035492.1"/>
</dbReference>
<keyword evidence="2" id="KW-1185">Reference proteome</keyword>
<protein>
    <submittedName>
        <fullName evidence="1">Uncharacterized protein</fullName>
    </submittedName>
</protein>